<dbReference type="GO" id="GO:0016301">
    <property type="term" value="F:kinase activity"/>
    <property type="evidence" value="ECO:0007669"/>
    <property type="project" value="UniProtKB-KW"/>
</dbReference>
<keyword evidence="1" id="KW-0808">Transferase</keyword>
<keyword evidence="1" id="KW-0418">Kinase</keyword>
<protein>
    <submittedName>
        <fullName evidence="1">Pyridoxal kinase</fullName>
    </submittedName>
</protein>
<sequence length="159" mass="17207">MNICETLTTNKTTIFIDPVLGDGGSLYPCQEELSKEMYRLVRKAHVLTPNPTEAALLLGEKPSEYGVQKDGTISVALAEDLVKDLASAYSRTLPIIKSVSEDDNIGVCVRFTPDNTDHLQKPVTETILARRSGNVSVGGTGDLFASLLIGKWLIQSLSV</sequence>
<accession>A0A0G0ZL52</accession>
<evidence type="ECO:0000313" key="1">
    <source>
        <dbReference type="EMBL" id="KKS13688.1"/>
    </source>
</evidence>
<gene>
    <name evidence="1" type="ORF">UU67_C0020G0009</name>
</gene>
<proteinExistence type="predicted"/>
<reference evidence="1 2" key="1">
    <citation type="journal article" date="2015" name="Nature">
        <title>rRNA introns, odd ribosomes, and small enigmatic genomes across a large radiation of phyla.</title>
        <authorList>
            <person name="Brown C.T."/>
            <person name="Hug L.A."/>
            <person name="Thomas B.C."/>
            <person name="Sharon I."/>
            <person name="Castelle C.J."/>
            <person name="Singh A."/>
            <person name="Wilkins M.J."/>
            <person name="Williams K.H."/>
            <person name="Banfield J.F."/>
        </authorList>
    </citation>
    <scope>NUCLEOTIDE SEQUENCE [LARGE SCALE GENOMIC DNA]</scope>
</reference>
<name>A0A0G0ZL52_9BACT</name>
<dbReference type="Gene3D" id="3.40.1190.20">
    <property type="match status" value="1"/>
</dbReference>
<dbReference type="Proteomes" id="UP000034753">
    <property type="component" value="Unassembled WGS sequence"/>
</dbReference>
<dbReference type="SUPFAM" id="SSF53613">
    <property type="entry name" value="Ribokinase-like"/>
    <property type="match status" value="1"/>
</dbReference>
<dbReference type="InterPro" id="IPR029056">
    <property type="entry name" value="Ribokinase-like"/>
</dbReference>
<evidence type="ECO:0000313" key="2">
    <source>
        <dbReference type="Proteomes" id="UP000034753"/>
    </source>
</evidence>
<dbReference type="EMBL" id="LCBN01000020">
    <property type="protein sequence ID" value="KKS13688.1"/>
    <property type="molecule type" value="Genomic_DNA"/>
</dbReference>
<comment type="caution">
    <text evidence="1">The sequence shown here is derived from an EMBL/GenBank/DDBJ whole genome shotgun (WGS) entry which is preliminary data.</text>
</comment>
<dbReference type="AlphaFoldDB" id="A0A0G0ZL52"/>
<organism evidence="1 2">
    <name type="scientific">Candidatus Daviesbacteria bacterium GW2011_GWB1_41_5</name>
    <dbReference type="NCBI Taxonomy" id="1618429"/>
    <lineage>
        <taxon>Bacteria</taxon>
        <taxon>Candidatus Daviesiibacteriota</taxon>
    </lineage>
</organism>